<evidence type="ECO:0000313" key="2">
    <source>
        <dbReference type="EMBL" id="CAI4013123.1"/>
    </source>
</evidence>
<gene>
    <name evidence="2" type="ORF">C1SCF055_LOCUS38120</name>
</gene>
<protein>
    <submittedName>
        <fullName evidence="2">Uncharacterized protein</fullName>
    </submittedName>
</protein>
<reference evidence="2" key="1">
    <citation type="submission" date="2022-10" db="EMBL/GenBank/DDBJ databases">
        <authorList>
            <person name="Chen Y."/>
            <person name="Dougan E. K."/>
            <person name="Chan C."/>
            <person name="Rhodes N."/>
            <person name="Thang M."/>
        </authorList>
    </citation>
    <scope>NUCLEOTIDE SEQUENCE</scope>
</reference>
<sequence length="384" mass="43372">MRLRRLVEIKQSGKCHVPQEVVDDFKTGGELKEWLEIALLESIKKVGTDRCKFKAVKAEFKVRCKVVKERMLHKEKEVKGKWVTREKMEKSGDYSRESIAAIIAYCSRFPQALTRQWKYNTSIVEYFLEDETTTTLRLTENHRRTEEHDHGDLEGVAPDHGPQFGALDIGQDAEQPEVVGEQVTADLNKFMDSLQGKISSIFDMVATMRDPQNPAPCERYILLANELDAVSSNMEKSFKVLAECMTELKMDKVEKLEPQNVKLVALVGKIKTEKDLVKQPCAELITLEAQYKMLKKAIAAAKRKSEPSQKEAEPKKAAKTKSGKNKKKDAEDAQEWEEDEEEEQPEKKTGKAKKPGKGEKSKGTTSAKNNALKRKSKKGSGAAK</sequence>
<dbReference type="Proteomes" id="UP001152797">
    <property type="component" value="Unassembled WGS sequence"/>
</dbReference>
<feature type="compositionally biased region" description="Basic residues" evidence="1">
    <location>
        <begin position="317"/>
        <end position="327"/>
    </location>
</feature>
<keyword evidence="4" id="KW-1185">Reference proteome</keyword>
<feature type="compositionally biased region" description="Basic and acidic residues" evidence="1">
    <location>
        <begin position="303"/>
        <end position="316"/>
    </location>
</feature>
<feature type="region of interest" description="Disordered" evidence="1">
    <location>
        <begin position="301"/>
        <end position="384"/>
    </location>
</feature>
<comment type="caution">
    <text evidence="2">The sequence shown here is derived from an EMBL/GenBank/DDBJ whole genome shotgun (WGS) entry which is preliminary data.</text>
</comment>
<organism evidence="2">
    <name type="scientific">Cladocopium goreaui</name>
    <dbReference type="NCBI Taxonomy" id="2562237"/>
    <lineage>
        <taxon>Eukaryota</taxon>
        <taxon>Sar</taxon>
        <taxon>Alveolata</taxon>
        <taxon>Dinophyceae</taxon>
        <taxon>Suessiales</taxon>
        <taxon>Symbiodiniaceae</taxon>
        <taxon>Cladocopium</taxon>
    </lineage>
</organism>
<dbReference type="EMBL" id="CAMXCT020005724">
    <property type="protein sequence ID" value="CAL1166498.1"/>
    <property type="molecule type" value="Genomic_DNA"/>
</dbReference>
<dbReference type="AlphaFoldDB" id="A0A9P1GH91"/>
<name>A0A9P1GH91_9DINO</name>
<evidence type="ECO:0000256" key="1">
    <source>
        <dbReference type="SAM" id="MobiDB-lite"/>
    </source>
</evidence>
<accession>A0A9P1GH91</accession>
<feature type="compositionally biased region" description="Acidic residues" evidence="1">
    <location>
        <begin position="332"/>
        <end position="344"/>
    </location>
</feature>
<dbReference type="EMBL" id="CAMXCT010005724">
    <property type="protein sequence ID" value="CAI4013123.1"/>
    <property type="molecule type" value="Genomic_DNA"/>
</dbReference>
<dbReference type="OrthoDB" id="418754at2759"/>
<reference evidence="3" key="2">
    <citation type="submission" date="2024-04" db="EMBL/GenBank/DDBJ databases">
        <authorList>
            <person name="Chen Y."/>
            <person name="Shah S."/>
            <person name="Dougan E. K."/>
            <person name="Thang M."/>
            <person name="Chan C."/>
        </authorList>
    </citation>
    <scope>NUCLEOTIDE SEQUENCE [LARGE SCALE GENOMIC DNA]</scope>
</reference>
<evidence type="ECO:0000313" key="3">
    <source>
        <dbReference type="EMBL" id="CAL1166498.1"/>
    </source>
</evidence>
<proteinExistence type="predicted"/>
<evidence type="ECO:0000313" key="4">
    <source>
        <dbReference type="Proteomes" id="UP001152797"/>
    </source>
</evidence>
<dbReference type="EMBL" id="CAMXCT030005724">
    <property type="protein sequence ID" value="CAL4800435.1"/>
    <property type="molecule type" value="Genomic_DNA"/>
</dbReference>